<feature type="chain" id="PRO_5008001485" description="TonB-dependent receptor" evidence="10">
    <location>
        <begin position="19"/>
        <end position="793"/>
    </location>
</feature>
<dbReference type="GO" id="GO:0015344">
    <property type="term" value="F:siderophore uptake transmembrane transporter activity"/>
    <property type="evidence" value="ECO:0007669"/>
    <property type="project" value="TreeGrafter"/>
</dbReference>
<dbReference type="SUPFAM" id="SSF56935">
    <property type="entry name" value="Porins"/>
    <property type="match status" value="1"/>
</dbReference>
<accession>A0A172U036</accession>
<reference evidence="13 14" key="2">
    <citation type="journal article" date="2016" name="Int. J. Syst. Evol. Microbiol.">
        <title>Flavisolibacter tropicus sp. nov., isolated from tropical soil.</title>
        <authorList>
            <person name="Lee J.J."/>
            <person name="Kang M.S."/>
            <person name="Kim G.S."/>
            <person name="Lee C.S."/>
            <person name="Lim S."/>
            <person name="Lee J."/>
            <person name="Roh S.H."/>
            <person name="Kang H."/>
            <person name="Ha J.M."/>
            <person name="Bae S."/>
            <person name="Jung H.Y."/>
            <person name="Kim M.K."/>
        </authorList>
    </citation>
    <scope>NUCLEOTIDE SEQUENCE [LARGE SCALE GENOMIC DNA]</scope>
    <source>
        <strain evidence="13 14">LCS9</strain>
    </source>
</reference>
<dbReference type="GO" id="GO:0044718">
    <property type="term" value="P:siderophore transmembrane transport"/>
    <property type="evidence" value="ECO:0007669"/>
    <property type="project" value="TreeGrafter"/>
</dbReference>
<keyword evidence="4 8" id="KW-0812">Transmembrane</keyword>
<dbReference type="InterPro" id="IPR012910">
    <property type="entry name" value="Plug_dom"/>
</dbReference>
<evidence type="ECO:0000256" key="5">
    <source>
        <dbReference type="ARBA" id="ARBA00023077"/>
    </source>
</evidence>
<keyword evidence="10" id="KW-0732">Signal</keyword>
<dbReference type="Proteomes" id="UP000077177">
    <property type="component" value="Chromosome"/>
</dbReference>
<proteinExistence type="inferred from homology"/>
<dbReference type="GO" id="GO:0009279">
    <property type="term" value="C:cell outer membrane"/>
    <property type="evidence" value="ECO:0007669"/>
    <property type="project" value="UniProtKB-SubCell"/>
</dbReference>
<dbReference type="Pfam" id="PF00593">
    <property type="entry name" value="TonB_dep_Rec_b-barrel"/>
    <property type="match status" value="1"/>
</dbReference>
<dbReference type="SUPFAM" id="SSF49464">
    <property type="entry name" value="Carboxypeptidase regulatory domain-like"/>
    <property type="match status" value="1"/>
</dbReference>
<evidence type="ECO:0000259" key="12">
    <source>
        <dbReference type="Pfam" id="PF07715"/>
    </source>
</evidence>
<dbReference type="PROSITE" id="PS52016">
    <property type="entry name" value="TONB_DEPENDENT_REC_3"/>
    <property type="match status" value="1"/>
</dbReference>
<dbReference type="PATRIC" id="fig|1492898.3.peg.4593"/>
<evidence type="ECO:0008006" key="15">
    <source>
        <dbReference type="Google" id="ProtNLM"/>
    </source>
</evidence>
<dbReference type="RefSeq" id="WP_066407391.1">
    <property type="nucleotide sequence ID" value="NZ_CP011390.1"/>
</dbReference>
<dbReference type="AlphaFoldDB" id="A0A172U036"/>
<keyword evidence="7 8" id="KW-0998">Cell outer membrane</keyword>
<protein>
    <recommendedName>
        <fullName evidence="15">TonB-dependent receptor</fullName>
    </recommendedName>
</protein>
<dbReference type="STRING" id="1492898.SY85_21170"/>
<dbReference type="KEGG" id="fla:SY85_21170"/>
<gene>
    <name evidence="13" type="ORF">SY85_21170</name>
</gene>
<keyword evidence="14" id="KW-1185">Reference proteome</keyword>
<dbReference type="InterPro" id="IPR036942">
    <property type="entry name" value="Beta-barrel_TonB_sf"/>
</dbReference>
<evidence type="ECO:0000313" key="13">
    <source>
        <dbReference type="EMBL" id="ANE52616.1"/>
    </source>
</evidence>
<evidence type="ECO:0000256" key="10">
    <source>
        <dbReference type="SAM" id="SignalP"/>
    </source>
</evidence>
<evidence type="ECO:0000256" key="8">
    <source>
        <dbReference type="PROSITE-ProRule" id="PRU01360"/>
    </source>
</evidence>
<evidence type="ECO:0000256" key="2">
    <source>
        <dbReference type="ARBA" id="ARBA00022448"/>
    </source>
</evidence>
<feature type="domain" description="TonB-dependent receptor-like beta-barrel" evidence="11">
    <location>
        <begin position="243"/>
        <end position="748"/>
    </location>
</feature>
<keyword evidence="6 8" id="KW-0472">Membrane</keyword>
<dbReference type="Gene3D" id="2.170.130.10">
    <property type="entry name" value="TonB-dependent receptor, plug domain"/>
    <property type="match status" value="1"/>
</dbReference>
<dbReference type="PANTHER" id="PTHR30069">
    <property type="entry name" value="TONB-DEPENDENT OUTER MEMBRANE RECEPTOR"/>
    <property type="match status" value="1"/>
</dbReference>
<dbReference type="InterPro" id="IPR008969">
    <property type="entry name" value="CarboxyPept-like_regulatory"/>
</dbReference>
<dbReference type="Pfam" id="PF07715">
    <property type="entry name" value="Plug"/>
    <property type="match status" value="1"/>
</dbReference>
<feature type="signal peptide" evidence="10">
    <location>
        <begin position="1"/>
        <end position="18"/>
    </location>
</feature>
<evidence type="ECO:0000256" key="6">
    <source>
        <dbReference type="ARBA" id="ARBA00023136"/>
    </source>
</evidence>
<dbReference type="Gene3D" id="2.40.170.20">
    <property type="entry name" value="TonB-dependent receptor, beta-barrel domain"/>
    <property type="match status" value="1"/>
</dbReference>
<keyword evidence="5 9" id="KW-0798">TonB box</keyword>
<sequence>MKGFLVALSLFLALVTTAQLRQGVNLTGKITDAATGSPLVGASVYFTDARVGATTDQEGVYTLRNVPSGHHLLEITFAGYTTIVEHIDITENQERNFSLFPAVVENQGVTVTGVTSATSTRKAPIPVTLIRKSQLMENASTNLIDAIAKQPGISQVSTGPAISKPVIRGLGYNRVVVVNDGMRQEGQQWGDEHGIEIDEASVSRVEILKGPASLIYGSDALAGVINFITNTPVAEGVLKGNVYSSYQTNNGQWGLHGDMAGNQNGFNWNAYGSYKSAKDYQNKWDGRVLNSRFNERNFGGYVGVNKSWGFSHLIFSSFNQKVGLVEGERDDQTGKFLVNAGSPLERIATDADLNSRDLLIPHQHVQHYKLMSDNSFRLGKSRLRLNLGYQDNLRKEFGNPEDPSETELAFDLKTATYNVQWRLPEITNWETALGINGMYQNNENKGVEAIIPDYNLFDIGGFVYTQRDVQKTTISAGLRFDNRSINGLQMMEGTNVKFSSFSKDFANVTGSVGVSYHPTDKVNLKANFSRGFRAPTLSELAANGAHEGTNRYEYGSRDLKSERSLQGDLGVDLDYEHISLAVNLFYNRLNDFIFYRRLASALGGDSTLIVDGEELQAFQYSQQNAKLYGAELNVDFHPHPLDWLHFENTLSLLRGRFSDALDGSNNLPMIPANRWISELRAQYTKSHKTLRNFYFRVELDKTFKQNNPFTGYNTETATSGYVLLNSGVGTDIHAHGKTLFSFHFTANNITDVAYQSHLNRLKYTDVNNATGRIGVYNTGRNFSFKVNVPLNFK</sequence>
<dbReference type="InterPro" id="IPR000531">
    <property type="entry name" value="Beta-barrel_TonB"/>
</dbReference>
<evidence type="ECO:0000256" key="1">
    <source>
        <dbReference type="ARBA" id="ARBA00004571"/>
    </source>
</evidence>
<name>A0A172U036_9BACT</name>
<comment type="similarity">
    <text evidence="8 9">Belongs to the TonB-dependent receptor family.</text>
</comment>
<keyword evidence="3 8" id="KW-1134">Transmembrane beta strand</keyword>
<comment type="subcellular location">
    <subcellularLocation>
        <location evidence="1 8">Cell outer membrane</location>
        <topology evidence="1 8">Multi-pass membrane protein</topology>
    </subcellularLocation>
</comment>
<dbReference type="InterPro" id="IPR037066">
    <property type="entry name" value="Plug_dom_sf"/>
</dbReference>
<dbReference type="InterPro" id="IPR039426">
    <property type="entry name" value="TonB-dep_rcpt-like"/>
</dbReference>
<evidence type="ECO:0000259" key="11">
    <source>
        <dbReference type="Pfam" id="PF00593"/>
    </source>
</evidence>
<keyword evidence="2 8" id="KW-0813">Transport</keyword>
<evidence type="ECO:0000256" key="4">
    <source>
        <dbReference type="ARBA" id="ARBA00022692"/>
    </source>
</evidence>
<dbReference type="OrthoDB" id="9795928at2"/>
<evidence type="ECO:0000256" key="3">
    <source>
        <dbReference type="ARBA" id="ARBA00022452"/>
    </source>
</evidence>
<dbReference type="Gene3D" id="2.60.40.1120">
    <property type="entry name" value="Carboxypeptidase-like, regulatory domain"/>
    <property type="match status" value="1"/>
</dbReference>
<dbReference type="Pfam" id="PF13715">
    <property type="entry name" value="CarbopepD_reg_2"/>
    <property type="match status" value="1"/>
</dbReference>
<evidence type="ECO:0000313" key="14">
    <source>
        <dbReference type="Proteomes" id="UP000077177"/>
    </source>
</evidence>
<organism evidence="13 14">
    <name type="scientific">Flavisolibacter tropicus</name>
    <dbReference type="NCBI Taxonomy" id="1492898"/>
    <lineage>
        <taxon>Bacteria</taxon>
        <taxon>Pseudomonadati</taxon>
        <taxon>Bacteroidota</taxon>
        <taxon>Chitinophagia</taxon>
        <taxon>Chitinophagales</taxon>
        <taxon>Chitinophagaceae</taxon>
        <taxon>Flavisolibacter</taxon>
    </lineage>
</organism>
<dbReference type="PANTHER" id="PTHR30069:SF40">
    <property type="entry name" value="TONB-DEPENDENT RECEPTOR NMB0964-RELATED"/>
    <property type="match status" value="1"/>
</dbReference>
<evidence type="ECO:0000256" key="7">
    <source>
        <dbReference type="ARBA" id="ARBA00023237"/>
    </source>
</evidence>
<feature type="domain" description="TonB-dependent receptor plug" evidence="12">
    <location>
        <begin position="120"/>
        <end position="224"/>
    </location>
</feature>
<reference evidence="14" key="1">
    <citation type="submission" date="2015-01" db="EMBL/GenBank/DDBJ databases">
        <title>Flavisolibacter sp./LCS9/ whole genome sequencing.</title>
        <authorList>
            <person name="Kim M.K."/>
            <person name="Srinivasan S."/>
            <person name="Lee J.-J."/>
        </authorList>
    </citation>
    <scope>NUCLEOTIDE SEQUENCE [LARGE SCALE GENOMIC DNA]</scope>
    <source>
        <strain evidence="14">LCS9</strain>
    </source>
</reference>
<dbReference type="EMBL" id="CP011390">
    <property type="protein sequence ID" value="ANE52616.1"/>
    <property type="molecule type" value="Genomic_DNA"/>
</dbReference>
<evidence type="ECO:0000256" key="9">
    <source>
        <dbReference type="RuleBase" id="RU003357"/>
    </source>
</evidence>